<dbReference type="Proteomes" id="UP000006813">
    <property type="component" value="Unassembled WGS sequence"/>
</dbReference>
<keyword evidence="3 4" id="KW-0418">Kinase</keyword>
<dbReference type="EMBL" id="JH165806">
    <property type="protein sequence ID" value="EHA97929.1"/>
    <property type="molecule type" value="Genomic_DNA"/>
</dbReference>
<dbReference type="GO" id="GO:0032958">
    <property type="term" value="P:inositol phosphate biosynthetic process"/>
    <property type="evidence" value="ECO:0007669"/>
    <property type="project" value="InterPro"/>
</dbReference>
<name>G5ALL9_HETGA</name>
<gene>
    <name evidence="6" type="ORF">GW7_15711</name>
</gene>
<dbReference type="STRING" id="10181.G5ALL9"/>
<evidence type="ECO:0000256" key="5">
    <source>
        <dbReference type="SAM" id="MobiDB-lite"/>
    </source>
</evidence>
<dbReference type="PANTHER" id="PTHR12400">
    <property type="entry name" value="INOSITOL POLYPHOSPHATE KINASE"/>
    <property type="match status" value="1"/>
</dbReference>
<keyword evidence="2 4" id="KW-0808">Transferase</keyword>
<feature type="region of interest" description="Disordered" evidence="5">
    <location>
        <begin position="68"/>
        <end position="106"/>
    </location>
</feature>
<dbReference type="InterPro" id="IPR038286">
    <property type="entry name" value="IPK_sf"/>
</dbReference>
<dbReference type="GO" id="GO:0005634">
    <property type="term" value="C:nucleus"/>
    <property type="evidence" value="ECO:0007669"/>
    <property type="project" value="TreeGrafter"/>
</dbReference>
<reference evidence="6 7" key="1">
    <citation type="journal article" date="2011" name="Nature">
        <title>Genome sequencing reveals insights into physiology and longevity of the naked mole rat.</title>
        <authorList>
            <person name="Kim E.B."/>
            <person name="Fang X."/>
            <person name="Fushan A.A."/>
            <person name="Huang Z."/>
            <person name="Lobanov A.V."/>
            <person name="Han L."/>
            <person name="Marino S.M."/>
            <person name="Sun X."/>
            <person name="Turanov A.A."/>
            <person name="Yang P."/>
            <person name="Yim S.H."/>
            <person name="Zhao X."/>
            <person name="Kasaikina M.V."/>
            <person name="Stoletzki N."/>
            <person name="Peng C."/>
            <person name="Polak P."/>
            <person name="Xiong Z."/>
            <person name="Kiezun A."/>
            <person name="Zhu Y."/>
            <person name="Chen Y."/>
            <person name="Kryukov G.V."/>
            <person name="Zhang Q."/>
            <person name="Peshkin L."/>
            <person name="Yang L."/>
            <person name="Bronson R.T."/>
            <person name="Buffenstein R."/>
            <person name="Wang B."/>
            <person name="Han C."/>
            <person name="Li Q."/>
            <person name="Chen L."/>
            <person name="Zhao W."/>
            <person name="Sunyaev S.R."/>
            <person name="Park T.J."/>
            <person name="Zhang G."/>
            <person name="Wang J."/>
            <person name="Gladyshev V.N."/>
        </authorList>
    </citation>
    <scope>NUCLEOTIDE SEQUENCE [LARGE SCALE GENOMIC DNA]</scope>
</reference>
<organism evidence="6 7">
    <name type="scientific">Heterocephalus glaber</name>
    <name type="common">Naked mole rat</name>
    <dbReference type="NCBI Taxonomy" id="10181"/>
    <lineage>
        <taxon>Eukaryota</taxon>
        <taxon>Metazoa</taxon>
        <taxon>Chordata</taxon>
        <taxon>Craniata</taxon>
        <taxon>Vertebrata</taxon>
        <taxon>Euteleostomi</taxon>
        <taxon>Mammalia</taxon>
        <taxon>Eutheria</taxon>
        <taxon>Euarchontoglires</taxon>
        <taxon>Glires</taxon>
        <taxon>Rodentia</taxon>
        <taxon>Hystricomorpha</taxon>
        <taxon>Bathyergidae</taxon>
        <taxon>Heterocephalus</taxon>
    </lineage>
</organism>
<protein>
    <recommendedName>
        <fullName evidence="4">Kinase</fullName>
        <ecNumber evidence="4">2.7.-.-</ecNumber>
    </recommendedName>
</protein>
<evidence type="ECO:0000256" key="3">
    <source>
        <dbReference type="ARBA" id="ARBA00022777"/>
    </source>
</evidence>
<evidence type="ECO:0000256" key="4">
    <source>
        <dbReference type="RuleBase" id="RU363090"/>
    </source>
</evidence>
<sequence length="385" mass="43534">MVLQATEDAQLGVRLEPFLLQVGGHLSVMRCHEHTVRKPLGPREQRSYESLPLAMKYLTPQYKAPMGVAQDGASVRRRPRHLHRDSRGHRSPVAHPQEEAREPCKASAESVTVATRQSTQQATGSVSDVREGAVAPACLVALPHHGAPEHPGLLAGGRCQWQPGREEELEPVGLLCHQAYLSHLCSEHPENKRHHLQMGTQQHGDDVRGEEGQAQRSVYQTDKKHFLCKDKYYRRKLSAEGFQQALCQFLHNRAHQCSELLSPILLWLQALLVVIRSQSSYRFYSSSLLIIYDRHEPLERTAKAPRRSGQGPCQMINFAHTTYKRSWKEHTTYHRPDPGYIFSLEKLIGILQGIQGGSETPWESGISRARFYKGTYWKLGSLDAP</sequence>
<dbReference type="PANTHER" id="PTHR12400:SF40">
    <property type="entry name" value="INOSITOL HEXAKISPHOSPHATE KINASE 3"/>
    <property type="match status" value="1"/>
</dbReference>
<proteinExistence type="inferred from homology"/>
<dbReference type="GO" id="GO:0046854">
    <property type="term" value="P:phosphatidylinositol phosphate biosynthetic process"/>
    <property type="evidence" value="ECO:0007669"/>
    <property type="project" value="TreeGrafter"/>
</dbReference>
<dbReference type="GO" id="GO:0000828">
    <property type="term" value="F:inositol hexakisphosphate kinase activity"/>
    <property type="evidence" value="ECO:0007669"/>
    <property type="project" value="TreeGrafter"/>
</dbReference>
<dbReference type="EC" id="2.7.-.-" evidence="4"/>
<comment type="similarity">
    <text evidence="1 4">Belongs to the inositol phosphokinase (IPK) family.</text>
</comment>
<dbReference type="SUPFAM" id="SSF56104">
    <property type="entry name" value="SAICAR synthase-like"/>
    <property type="match status" value="1"/>
</dbReference>
<dbReference type="Gene3D" id="3.30.470.160">
    <property type="entry name" value="Inositol polyphosphate kinase"/>
    <property type="match status" value="1"/>
</dbReference>
<dbReference type="Pfam" id="PF03770">
    <property type="entry name" value="IPK"/>
    <property type="match status" value="1"/>
</dbReference>
<dbReference type="GO" id="GO:0005737">
    <property type="term" value="C:cytoplasm"/>
    <property type="evidence" value="ECO:0007669"/>
    <property type="project" value="TreeGrafter"/>
</dbReference>
<evidence type="ECO:0000256" key="2">
    <source>
        <dbReference type="ARBA" id="ARBA00022679"/>
    </source>
</evidence>
<dbReference type="InterPro" id="IPR005522">
    <property type="entry name" value="IPK"/>
</dbReference>
<accession>G5ALL9</accession>
<dbReference type="AlphaFoldDB" id="G5ALL9"/>
<evidence type="ECO:0000313" key="6">
    <source>
        <dbReference type="EMBL" id="EHA97929.1"/>
    </source>
</evidence>
<feature type="compositionally biased region" description="Basic residues" evidence="5">
    <location>
        <begin position="75"/>
        <end position="92"/>
    </location>
</feature>
<dbReference type="InParanoid" id="G5ALL9"/>
<evidence type="ECO:0000256" key="1">
    <source>
        <dbReference type="ARBA" id="ARBA00007374"/>
    </source>
</evidence>
<evidence type="ECO:0000313" key="7">
    <source>
        <dbReference type="Proteomes" id="UP000006813"/>
    </source>
</evidence>